<sequence>MVFSIFDKAQSHMEQKLPFVLYKKPREFDVNGIFQKNATLHSVSDFSESGFVFAPFDNHMKPILMKADEVCTETFDTEKKAS</sequence>
<dbReference type="Proteomes" id="UP001059209">
    <property type="component" value="Chromosome"/>
</dbReference>
<dbReference type="EMBL" id="CP104205">
    <property type="protein sequence ID" value="UWX56130.1"/>
    <property type="molecule type" value="Genomic_DNA"/>
</dbReference>
<organism evidence="1 2">
    <name type="scientific">Maribacter litopenaei</name>
    <dbReference type="NCBI Taxonomy" id="2976127"/>
    <lineage>
        <taxon>Bacteria</taxon>
        <taxon>Pseudomonadati</taxon>
        <taxon>Bacteroidota</taxon>
        <taxon>Flavobacteriia</taxon>
        <taxon>Flavobacteriales</taxon>
        <taxon>Flavobacteriaceae</taxon>
        <taxon>Maribacter</taxon>
    </lineage>
</organism>
<gene>
    <name evidence="1" type="ORF">NYZ99_07500</name>
</gene>
<proteinExistence type="predicted"/>
<evidence type="ECO:0008006" key="3">
    <source>
        <dbReference type="Google" id="ProtNLM"/>
    </source>
</evidence>
<accession>A0ABY5YCH1</accession>
<evidence type="ECO:0000313" key="1">
    <source>
        <dbReference type="EMBL" id="UWX56130.1"/>
    </source>
</evidence>
<evidence type="ECO:0000313" key="2">
    <source>
        <dbReference type="Proteomes" id="UP001059209"/>
    </source>
</evidence>
<protein>
    <recommendedName>
        <fullName evidence="3">PilZ domain-containing protein</fullName>
    </recommendedName>
</protein>
<name>A0ABY5YCH1_9FLAO</name>
<reference evidence="1" key="1">
    <citation type="submission" date="2022-09" db="EMBL/GenBank/DDBJ databases">
        <title>Maribacter litopenaei sp. nov., isolated from the intestinal tract of the Pacific White Shrimp, Litopenaeus vannamei.</title>
        <authorList>
            <person name="Kim S.Y."/>
            <person name="Hwang C.Y."/>
        </authorList>
    </citation>
    <scope>NUCLEOTIDE SEQUENCE</scope>
    <source>
        <strain evidence="1">HL-LV01</strain>
    </source>
</reference>
<keyword evidence="2" id="KW-1185">Reference proteome</keyword>
<dbReference type="RefSeq" id="WP_260574691.1">
    <property type="nucleotide sequence ID" value="NZ_CP104205.1"/>
</dbReference>